<protein>
    <submittedName>
        <fullName evidence="1">Uncharacterized protein</fullName>
    </submittedName>
</protein>
<name>A0ABW6UFR1_9ACTN</name>
<comment type="caution">
    <text evidence="1">The sequence shown here is derived from an EMBL/GenBank/DDBJ whole genome shotgun (WGS) entry which is preliminary data.</text>
</comment>
<evidence type="ECO:0000313" key="1">
    <source>
        <dbReference type="EMBL" id="MFF4522271.1"/>
    </source>
</evidence>
<dbReference type="Proteomes" id="UP001602058">
    <property type="component" value="Unassembled WGS sequence"/>
</dbReference>
<proteinExistence type="predicted"/>
<reference evidence="1 2" key="1">
    <citation type="submission" date="2024-10" db="EMBL/GenBank/DDBJ databases">
        <title>The Natural Products Discovery Center: Release of the First 8490 Sequenced Strains for Exploring Actinobacteria Biosynthetic Diversity.</title>
        <authorList>
            <person name="Kalkreuter E."/>
            <person name="Kautsar S.A."/>
            <person name="Yang D."/>
            <person name="Bader C.D."/>
            <person name="Teijaro C.N."/>
            <person name="Fluegel L."/>
            <person name="Davis C.M."/>
            <person name="Simpson J.R."/>
            <person name="Lauterbach L."/>
            <person name="Steele A.D."/>
            <person name="Gui C."/>
            <person name="Meng S."/>
            <person name="Li G."/>
            <person name="Viehrig K."/>
            <person name="Ye F."/>
            <person name="Su P."/>
            <person name="Kiefer A.F."/>
            <person name="Nichols A."/>
            <person name="Cepeda A.J."/>
            <person name="Yan W."/>
            <person name="Fan B."/>
            <person name="Jiang Y."/>
            <person name="Adhikari A."/>
            <person name="Zheng C.-J."/>
            <person name="Schuster L."/>
            <person name="Cowan T.M."/>
            <person name="Smanski M.J."/>
            <person name="Chevrette M.G."/>
            <person name="De Carvalho L.P.S."/>
            <person name="Shen B."/>
        </authorList>
    </citation>
    <scope>NUCLEOTIDE SEQUENCE [LARGE SCALE GENOMIC DNA]</scope>
    <source>
        <strain evidence="1 2">NPDC001390</strain>
    </source>
</reference>
<dbReference type="EMBL" id="JBIAWJ010000004">
    <property type="protein sequence ID" value="MFF4522271.1"/>
    <property type="molecule type" value="Genomic_DNA"/>
</dbReference>
<keyword evidence="2" id="KW-1185">Reference proteome</keyword>
<dbReference type="RefSeq" id="WP_351083512.1">
    <property type="nucleotide sequence ID" value="NZ_JBEOZG010000021.1"/>
</dbReference>
<evidence type="ECO:0000313" key="2">
    <source>
        <dbReference type="Proteomes" id="UP001602058"/>
    </source>
</evidence>
<organism evidence="1 2">
    <name type="scientific">Streptomyces bluensis</name>
    <dbReference type="NCBI Taxonomy" id="33897"/>
    <lineage>
        <taxon>Bacteria</taxon>
        <taxon>Bacillati</taxon>
        <taxon>Actinomycetota</taxon>
        <taxon>Actinomycetes</taxon>
        <taxon>Kitasatosporales</taxon>
        <taxon>Streptomycetaceae</taxon>
        <taxon>Streptomyces</taxon>
    </lineage>
</organism>
<gene>
    <name evidence="1" type="ORF">ACFY1D_12615</name>
</gene>
<sequence length="60" mass="6558">MFSTPQWPLAYRPSISGAASSRLHLDHYDQLTGAIGQLDARIEEAMAPFEASSAWPPSAR</sequence>
<accession>A0ABW6UFR1</accession>